<gene>
    <name evidence="2" type="ORF">CEXT_600031</name>
</gene>
<organism evidence="2 3">
    <name type="scientific">Caerostris extrusa</name>
    <name type="common">Bark spider</name>
    <name type="synonym">Caerostris bankana</name>
    <dbReference type="NCBI Taxonomy" id="172846"/>
    <lineage>
        <taxon>Eukaryota</taxon>
        <taxon>Metazoa</taxon>
        <taxon>Ecdysozoa</taxon>
        <taxon>Arthropoda</taxon>
        <taxon>Chelicerata</taxon>
        <taxon>Arachnida</taxon>
        <taxon>Araneae</taxon>
        <taxon>Araneomorphae</taxon>
        <taxon>Entelegynae</taxon>
        <taxon>Araneoidea</taxon>
        <taxon>Araneidae</taxon>
        <taxon>Caerostris</taxon>
    </lineage>
</organism>
<dbReference type="EMBL" id="BPLR01007867">
    <property type="protein sequence ID" value="GIY20320.1"/>
    <property type="molecule type" value="Genomic_DNA"/>
</dbReference>
<feature type="compositionally biased region" description="Basic and acidic residues" evidence="1">
    <location>
        <begin position="47"/>
        <end position="60"/>
    </location>
</feature>
<feature type="compositionally biased region" description="Basic residues" evidence="1">
    <location>
        <begin position="32"/>
        <end position="41"/>
    </location>
</feature>
<comment type="caution">
    <text evidence="2">The sequence shown here is derived from an EMBL/GenBank/DDBJ whole genome shotgun (WGS) entry which is preliminary data.</text>
</comment>
<evidence type="ECO:0000313" key="3">
    <source>
        <dbReference type="Proteomes" id="UP001054945"/>
    </source>
</evidence>
<protein>
    <submittedName>
        <fullName evidence="2">Uncharacterized protein</fullName>
    </submittedName>
</protein>
<evidence type="ECO:0000313" key="2">
    <source>
        <dbReference type="EMBL" id="GIY20320.1"/>
    </source>
</evidence>
<name>A0AAV4RFR4_CAEEX</name>
<dbReference type="AlphaFoldDB" id="A0AAV4RFR4"/>
<dbReference type="Proteomes" id="UP001054945">
    <property type="component" value="Unassembled WGS sequence"/>
</dbReference>
<reference evidence="2 3" key="1">
    <citation type="submission" date="2021-06" db="EMBL/GenBank/DDBJ databases">
        <title>Caerostris extrusa draft genome.</title>
        <authorList>
            <person name="Kono N."/>
            <person name="Arakawa K."/>
        </authorList>
    </citation>
    <scope>NUCLEOTIDE SEQUENCE [LARGE SCALE GENOMIC DNA]</scope>
</reference>
<sequence length="93" mass="10737">MPAPLAMKEQDPKHPPKSLCYDPSRETPYALHTRHASKMSRRYPSVARKDDPSSTGKDFREGIRREMIPAEGHQRQRIFYPEPGSEIFPKSET</sequence>
<feature type="region of interest" description="Disordered" evidence="1">
    <location>
        <begin position="1"/>
        <end position="60"/>
    </location>
</feature>
<evidence type="ECO:0000256" key="1">
    <source>
        <dbReference type="SAM" id="MobiDB-lite"/>
    </source>
</evidence>
<proteinExistence type="predicted"/>
<keyword evidence="3" id="KW-1185">Reference proteome</keyword>
<accession>A0AAV4RFR4</accession>